<evidence type="ECO:0000313" key="1">
    <source>
        <dbReference type="EMBL" id="VYU62901.1"/>
    </source>
</evidence>
<dbReference type="EMBL" id="CACRUM010000082">
    <property type="protein sequence ID" value="VYU62901.1"/>
    <property type="molecule type" value="Genomic_DNA"/>
</dbReference>
<dbReference type="GeneID" id="61435397"/>
<accession>A0A6N3GG76</accession>
<gene>
    <name evidence="1" type="ORF">RILFYP67_02668</name>
</gene>
<protein>
    <submittedName>
        <fullName evidence="1">Uncharacterized protein</fullName>
    </submittedName>
</protein>
<dbReference type="RefSeq" id="WP_006855563.1">
    <property type="nucleotide sequence ID" value="NZ_CACRUM010000082.1"/>
</dbReference>
<reference evidence="1" key="1">
    <citation type="submission" date="2019-11" db="EMBL/GenBank/DDBJ databases">
        <authorList>
            <person name="Feng L."/>
        </authorList>
    </citation>
    <scope>NUCLEOTIDE SEQUENCE</scope>
    <source>
        <strain evidence="1">RintestinalisLFYP67</strain>
    </source>
</reference>
<dbReference type="AlphaFoldDB" id="A0A6N3GG76"/>
<sequence length="47" mass="5184">MRKYNNFAPIGLKSGFVIGMIQFDIEISLICGFAPQMGDESLVFGEV</sequence>
<organism evidence="1">
    <name type="scientific">Roseburia intestinalis</name>
    <dbReference type="NCBI Taxonomy" id="166486"/>
    <lineage>
        <taxon>Bacteria</taxon>
        <taxon>Bacillati</taxon>
        <taxon>Bacillota</taxon>
        <taxon>Clostridia</taxon>
        <taxon>Lachnospirales</taxon>
        <taxon>Lachnospiraceae</taxon>
        <taxon>Roseburia</taxon>
    </lineage>
</organism>
<proteinExistence type="predicted"/>
<name>A0A6N3GG76_9FIRM</name>